<feature type="transmembrane region" description="Helical" evidence="5">
    <location>
        <begin position="53"/>
        <end position="70"/>
    </location>
</feature>
<dbReference type="InterPro" id="IPR002645">
    <property type="entry name" value="STAS_dom"/>
</dbReference>
<sequence>MSFSFAALLPHPWWRDVSSGTIRADLFAGLTGATVVLPQAVAFASIAGLPPQYGLYAAIVTPIVAAIFGSSMVMVSGPTTAISAIVFSSLAGIIEPGTPLFFQTAVLLAVLVGIIQFALGIFGLGRLIAFVSHSVMLGFMSAAAILIAVSQLGPAMGISISAHSVFERLVGLANSIDQAQWPAIMISASALIIALIAKRISGLLPHYLIGLIGSGIVAHYFAVEGADIRMVGELPDVVPVFAVPNINWSIFTSVLESAIAVSMVALLEAVSIGRAFAPKTGHRFNANQEIVAQGLSNVAGGLFGAYPGSGSFTRSGINFSAGAKTPLAAIFASLFLVILLLNFGFLIAHIPLAGLAGLILLVAWNLLSPSEVVRLFKTDRTEAWIVTFTFASGVFLGLEIAILVGVLISLLVFLSKSSKPNLIVIAPEKAGVFRNAQLFKLQQCPQAVFVRLDGPLYFGSAEAVERGLQSISRLYPRQKHVVLILKGVGDVDLSGGQVLIDEAERIRKRGGALHIVIRYAPLEHRLRQIGVFHAVGEDHIYQSKGDAIRAIVDLADRSICQSCSARIFRECQGIEKAA</sequence>
<keyword evidence="4 5" id="KW-0472">Membrane</keyword>
<name>A0A2R8A8W8_9RHOB</name>
<feature type="transmembrane region" description="Helical" evidence="5">
    <location>
        <begin position="334"/>
        <end position="364"/>
    </location>
</feature>
<evidence type="ECO:0000256" key="4">
    <source>
        <dbReference type="ARBA" id="ARBA00023136"/>
    </source>
</evidence>
<feature type="transmembrane region" description="Helical" evidence="5">
    <location>
        <begin position="384"/>
        <end position="414"/>
    </location>
</feature>
<dbReference type="EMBL" id="OMKW01000001">
    <property type="protein sequence ID" value="SPF28672.1"/>
    <property type="molecule type" value="Genomic_DNA"/>
</dbReference>
<feature type="transmembrane region" description="Helical" evidence="5">
    <location>
        <begin position="246"/>
        <end position="267"/>
    </location>
</feature>
<dbReference type="GO" id="GO:0016020">
    <property type="term" value="C:membrane"/>
    <property type="evidence" value="ECO:0007669"/>
    <property type="project" value="UniProtKB-SubCell"/>
</dbReference>
<proteinExistence type="predicted"/>
<evidence type="ECO:0000256" key="2">
    <source>
        <dbReference type="ARBA" id="ARBA00022692"/>
    </source>
</evidence>
<feature type="transmembrane region" description="Helical" evidence="5">
    <location>
        <begin position="136"/>
        <end position="159"/>
    </location>
</feature>
<evidence type="ECO:0000259" key="6">
    <source>
        <dbReference type="PROSITE" id="PS50801"/>
    </source>
</evidence>
<evidence type="ECO:0000313" key="8">
    <source>
        <dbReference type="Proteomes" id="UP000244932"/>
    </source>
</evidence>
<dbReference type="SUPFAM" id="SSF52091">
    <property type="entry name" value="SpoIIaa-like"/>
    <property type="match status" value="1"/>
</dbReference>
<feature type="domain" description="STAS" evidence="6">
    <location>
        <begin position="437"/>
        <end position="551"/>
    </location>
</feature>
<dbReference type="Pfam" id="PF01740">
    <property type="entry name" value="STAS"/>
    <property type="match status" value="1"/>
</dbReference>
<dbReference type="InterPro" id="IPR011547">
    <property type="entry name" value="SLC26A/SulP_dom"/>
</dbReference>
<dbReference type="Proteomes" id="UP000244932">
    <property type="component" value="Unassembled WGS sequence"/>
</dbReference>
<feature type="transmembrane region" description="Helical" evidence="5">
    <location>
        <begin position="179"/>
        <end position="197"/>
    </location>
</feature>
<dbReference type="InterPro" id="IPR001902">
    <property type="entry name" value="SLC26A/SulP_fam"/>
</dbReference>
<evidence type="ECO:0000256" key="5">
    <source>
        <dbReference type="SAM" id="Phobius"/>
    </source>
</evidence>
<feature type="transmembrane region" description="Helical" evidence="5">
    <location>
        <begin position="204"/>
        <end position="222"/>
    </location>
</feature>
<gene>
    <name evidence="7" type="ORF">POI8812_00975</name>
</gene>
<dbReference type="RefSeq" id="WP_108781354.1">
    <property type="nucleotide sequence ID" value="NZ_OMKW01000001.1"/>
</dbReference>
<keyword evidence="8" id="KW-1185">Reference proteome</keyword>
<feature type="transmembrane region" description="Helical" evidence="5">
    <location>
        <begin position="100"/>
        <end position="124"/>
    </location>
</feature>
<dbReference type="Gene3D" id="3.30.750.24">
    <property type="entry name" value="STAS domain"/>
    <property type="match status" value="1"/>
</dbReference>
<feature type="transmembrane region" description="Helical" evidence="5">
    <location>
        <begin position="26"/>
        <end position="47"/>
    </location>
</feature>
<evidence type="ECO:0000313" key="7">
    <source>
        <dbReference type="EMBL" id="SPF28672.1"/>
    </source>
</evidence>
<keyword evidence="3 5" id="KW-1133">Transmembrane helix</keyword>
<dbReference type="CDD" id="cd07042">
    <property type="entry name" value="STAS_SulP_like_sulfate_transporter"/>
    <property type="match status" value="1"/>
</dbReference>
<keyword evidence="2 5" id="KW-0812">Transmembrane</keyword>
<dbReference type="AlphaFoldDB" id="A0A2R8A8W8"/>
<dbReference type="OrthoDB" id="9769739at2"/>
<dbReference type="InterPro" id="IPR036513">
    <property type="entry name" value="STAS_dom_sf"/>
</dbReference>
<evidence type="ECO:0000256" key="3">
    <source>
        <dbReference type="ARBA" id="ARBA00022989"/>
    </source>
</evidence>
<evidence type="ECO:0000256" key="1">
    <source>
        <dbReference type="ARBA" id="ARBA00004141"/>
    </source>
</evidence>
<accession>A0A2R8A8W8</accession>
<comment type="subcellular location">
    <subcellularLocation>
        <location evidence="1">Membrane</location>
        <topology evidence="1">Multi-pass membrane protein</topology>
    </subcellularLocation>
</comment>
<protein>
    <submittedName>
        <fullName evidence="7">Putative sulfate transporter</fullName>
    </submittedName>
</protein>
<dbReference type="PANTHER" id="PTHR11814">
    <property type="entry name" value="SULFATE TRANSPORTER"/>
    <property type="match status" value="1"/>
</dbReference>
<dbReference type="GO" id="GO:0055085">
    <property type="term" value="P:transmembrane transport"/>
    <property type="evidence" value="ECO:0007669"/>
    <property type="project" value="InterPro"/>
</dbReference>
<dbReference type="Pfam" id="PF00916">
    <property type="entry name" value="Sulfate_transp"/>
    <property type="match status" value="1"/>
</dbReference>
<reference evidence="7 8" key="1">
    <citation type="submission" date="2018-03" db="EMBL/GenBank/DDBJ databases">
        <authorList>
            <person name="Keele B.F."/>
        </authorList>
    </citation>
    <scope>NUCLEOTIDE SEQUENCE [LARGE SCALE GENOMIC DNA]</scope>
    <source>
        <strain evidence="7 8">CeCT 8812</strain>
    </source>
</reference>
<dbReference type="PROSITE" id="PS50801">
    <property type="entry name" value="STAS"/>
    <property type="match status" value="1"/>
</dbReference>
<organism evidence="7 8">
    <name type="scientific">Pontivivens insulae</name>
    <dbReference type="NCBI Taxonomy" id="1639689"/>
    <lineage>
        <taxon>Bacteria</taxon>
        <taxon>Pseudomonadati</taxon>
        <taxon>Pseudomonadota</taxon>
        <taxon>Alphaproteobacteria</taxon>
        <taxon>Rhodobacterales</taxon>
        <taxon>Paracoccaceae</taxon>
        <taxon>Pontivivens</taxon>
    </lineage>
</organism>